<sequence length="160" mass="19020">MRICDGWMQKGTTDRRVRSHPPQCTTSRNDRNTVRIAVKDRSVTSRSIAQHIQSIVHHPVSARTIQCCLQQSGLSARRPLLRLPLTQNHRRLRRQWFDERRMWKAEWNEIVLTDESCFCLQHHDGRIRVWRHRGERMLNSCIMHRHTDPAPVFDITLTLL</sequence>
<dbReference type="OrthoDB" id="9996331at2759"/>
<evidence type="ECO:0000313" key="3">
    <source>
        <dbReference type="Proteomes" id="UP000054359"/>
    </source>
</evidence>
<name>A0A087TZB7_STEMI</name>
<dbReference type="Gene3D" id="3.30.420.10">
    <property type="entry name" value="Ribonuclease H-like superfamily/Ribonuclease H"/>
    <property type="match status" value="1"/>
</dbReference>
<evidence type="ECO:0000313" key="2">
    <source>
        <dbReference type="EMBL" id="KFM70456.1"/>
    </source>
</evidence>
<keyword evidence="3" id="KW-1185">Reference proteome</keyword>
<protein>
    <submittedName>
        <fullName evidence="2">Transposable element Tc1 transposase</fullName>
    </submittedName>
</protein>
<dbReference type="InterPro" id="IPR036397">
    <property type="entry name" value="RNaseH_sf"/>
</dbReference>
<dbReference type="OMA" id="FDERRMW"/>
<dbReference type="AlphaFoldDB" id="A0A087TZB7"/>
<proteinExistence type="predicted"/>
<feature type="domain" description="Transposase Tc1-like" evidence="1">
    <location>
        <begin position="30"/>
        <end position="96"/>
    </location>
</feature>
<dbReference type="STRING" id="407821.A0A087TZB7"/>
<reference evidence="2 3" key="1">
    <citation type="submission" date="2013-11" db="EMBL/GenBank/DDBJ databases">
        <title>Genome sequencing of Stegodyphus mimosarum.</title>
        <authorList>
            <person name="Bechsgaard J."/>
        </authorList>
    </citation>
    <scope>NUCLEOTIDE SEQUENCE [LARGE SCALE GENOMIC DNA]</scope>
</reference>
<dbReference type="GO" id="GO:0003677">
    <property type="term" value="F:DNA binding"/>
    <property type="evidence" value="ECO:0007669"/>
    <property type="project" value="InterPro"/>
</dbReference>
<dbReference type="InterPro" id="IPR002492">
    <property type="entry name" value="Transposase_Tc1-like"/>
</dbReference>
<dbReference type="GO" id="GO:0015074">
    <property type="term" value="P:DNA integration"/>
    <property type="evidence" value="ECO:0007669"/>
    <property type="project" value="InterPro"/>
</dbReference>
<dbReference type="Proteomes" id="UP000054359">
    <property type="component" value="Unassembled WGS sequence"/>
</dbReference>
<gene>
    <name evidence="2" type="ORF">X975_18383</name>
</gene>
<organism evidence="2 3">
    <name type="scientific">Stegodyphus mimosarum</name>
    <name type="common">African social velvet spider</name>
    <dbReference type="NCBI Taxonomy" id="407821"/>
    <lineage>
        <taxon>Eukaryota</taxon>
        <taxon>Metazoa</taxon>
        <taxon>Ecdysozoa</taxon>
        <taxon>Arthropoda</taxon>
        <taxon>Chelicerata</taxon>
        <taxon>Arachnida</taxon>
        <taxon>Araneae</taxon>
        <taxon>Araneomorphae</taxon>
        <taxon>Entelegynae</taxon>
        <taxon>Eresoidea</taxon>
        <taxon>Eresidae</taxon>
        <taxon>Stegodyphus</taxon>
    </lineage>
</organism>
<feature type="non-terminal residue" evidence="2">
    <location>
        <position position="160"/>
    </location>
</feature>
<accession>A0A087TZB7</accession>
<dbReference type="GO" id="GO:0006313">
    <property type="term" value="P:DNA transposition"/>
    <property type="evidence" value="ECO:0007669"/>
    <property type="project" value="InterPro"/>
</dbReference>
<dbReference type="Pfam" id="PF01498">
    <property type="entry name" value="HTH_Tnp_Tc3_2"/>
    <property type="match status" value="1"/>
</dbReference>
<evidence type="ECO:0000259" key="1">
    <source>
        <dbReference type="Pfam" id="PF01498"/>
    </source>
</evidence>
<dbReference type="EMBL" id="KK117431">
    <property type="protein sequence ID" value="KFM70456.1"/>
    <property type="molecule type" value="Genomic_DNA"/>
</dbReference>